<dbReference type="RefSeq" id="WP_265737422.1">
    <property type="nucleotide sequence ID" value="NZ_FZOF01000030.1"/>
</dbReference>
<dbReference type="Gene3D" id="3.90.79.10">
    <property type="entry name" value="Nucleoside Triphosphate Pyrophosphohydrolase"/>
    <property type="match status" value="1"/>
</dbReference>
<evidence type="ECO:0000313" key="8">
    <source>
        <dbReference type="Proteomes" id="UP000198280"/>
    </source>
</evidence>
<evidence type="ECO:0000256" key="3">
    <source>
        <dbReference type="ARBA" id="ARBA00022801"/>
    </source>
</evidence>
<evidence type="ECO:0000256" key="2">
    <source>
        <dbReference type="ARBA" id="ARBA00005582"/>
    </source>
</evidence>
<evidence type="ECO:0000256" key="5">
    <source>
        <dbReference type="SAM" id="MobiDB-lite"/>
    </source>
</evidence>
<dbReference type="Pfam" id="PF00293">
    <property type="entry name" value="NUDIX"/>
    <property type="match status" value="1"/>
</dbReference>
<keyword evidence="8" id="KW-1185">Reference proteome</keyword>
<comment type="cofactor">
    <cofactor evidence="1">
        <name>Mg(2+)</name>
        <dbReference type="ChEBI" id="CHEBI:18420"/>
    </cofactor>
</comment>
<evidence type="ECO:0000313" key="7">
    <source>
        <dbReference type="EMBL" id="SNT48927.1"/>
    </source>
</evidence>
<dbReference type="PANTHER" id="PTHR43046:SF16">
    <property type="entry name" value="ADP-RIBOSE PYROPHOSPHATASE YJHB-RELATED"/>
    <property type="match status" value="1"/>
</dbReference>
<dbReference type="GO" id="GO:0016787">
    <property type="term" value="F:hydrolase activity"/>
    <property type="evidence" value="ECO:0007669"/>
    <property type="project" value="UniProtKB-KW"/>
</dbReference>
<dbReference type="Proteomes" id="UP000198280">
    <property type="component" value="Unassembled WGS sequence"/>
</dbReference>
<accession>A0A239N1N0</accession>
<proteinExistence type="inferred from homology"/>
<evidence type="ECO:0000259" key="6">
    <source>
        <dbReference type="PROSITE" id="PS51462"/>
    </source>
</evidence>
<name>A0A239N1N0_9ACTN</name>
<dbReference type="PROSITE" id="PS00893">
    <property type="entry name" value="NUDIX_BOX"/>
    <property type="match status" value="1"/>
</dbReference>
<dbReference type="InterPro" id="IPR020084">
    <property type="entry name" value="NUDIX_hydrolase_CS"/>
</dbReference>
<organism evidence="7 8">
    <name type="scientific">Actinacidiphila glaucinigra</name>
    <dbReference type="NCBI Taxonomy" id="235986"/>
    <lineage>
        <taxon>Bacteria</taxon>
        <taxon>Bacillati</taxon>
        <taxon>Actinomycetota</taxon>
        <taxon>Actinomycetes</taxon>
        <taxon>Kitasatosporales</taxon>
        <taxon>Streptomycetaceae</taxon>
        <taxon>Actinacidiphila</taxon>
    </lineage>
</organism>
<dbReference type="SUPFAM" id="SSF55811">
    <property type="entry name" value="Nudix"/>
    <property type="match status" value="1"/>
</dbReference>
<dbReference type="PANTHER" id="PTHR43046">
    <property type="entry name" value="GDP-MANNOSE MANNOSYL HYDROLASE"/>
    <property type="match status" value="1"/>
</dbReference>
<dbReference type="InterPro" id="IPR000086">
    <property type="entry name" value="NUDIX_hydrolase_dom"/>
</dbReference>
<reference evidence="7 8" key="1">
    <citation type="submission" date="2017-06" db="EMBL/GenBank/DDBJ databases">
        <authorList>
            <person name="Kim H.J."/>
            <person name="Triplett B.A."/>
        </authorList>
    </citation>
    <scope>NUCLEOTIDE SEQUENCE [LARGE SCALE GENOMIC DNA]</scope>
    <source>
        <strain evidence="7 8">CGMCC 4.1858</strain>
    </source>
</reference>
<feature type="region of interest" description="Disordered" evidence="5">
    <location>
        <begin position="21"/>
        <end position="40"/>
    </location>
</feature>
<evidence type="ECO:0000256" key="1">
    <source>
        <dbReference type="ARBA" id="ARBA00001946"/>
    </source>
</evidence>
<protein>
    <submittedName>
        <fullName evidence="7">ADP-ribose pyrophosphatase YjhB, NUDIX family</fullName>
    </submittedName>
</protein>
<dbReference type="EMBL" id="FZOF01000030">
    <property type="protein sequence ID" value="SNT48927.1"/>
    <property type="molecule type" value="Genomic_DNA"/>
</dbReference>
<dbReference type="InterPro" id="IPR020476">
    <property type="entry name" value="Nudix_hydrolase"/>
</dbReference>
<comment type="similarity">
    <text evidence="2 4">Belongs to the Nudix hydrolase family.</text>
</comment>
<evidence type="ECO:0000256" key="4">
    <source>
        <dbReference type="RuleBase" id="RU003476"/>
    </source>
</evidence>
<feature type="domain" description="Nudix hydrolase" evidence="6">
    <location>
        <begin position="129"/>
        <end position="258"/>
    </location>
</feature>
<dbReference type="PRINTS" id="PR00502">
    <property type="entry name" value="NUDIXFAMILY"/>
</dbReference>
<dbReference type="PROSITE" id="PS51462">
    <property type="entry name" value="NUDIX"/>
    <property type="match status" value="1"/>
</dbReference>
<keyword evidence="3 4" id="KW-0378">Hydrolase</keyword>
<dbReference type="InterPro" id="IPR015797">
    <property type="entry name" value="NUDIX_hydrolase-like_dom_sf"/>
</dbReference>
<sequence>MSSLHAGVILFHDRRLAVNSDSNLPQAPVPPRGDPAGTARAAARDVLGADVRTDPRPCLEVRAAGGTHLYYRAAVPPPGPAPARLLSRSEALHLPLAPWTAWEAILRSWDGPPWWRGRLVLEDPLGRPPKRTRAGAVIIRDGHMLLIRYRHRRGDFYEIPGGGVEPGETPETAVLRELAEETGLGGTVGQEIARVNRVHRGSHPGHYFLVEAHGEIGPRSSLDLEETAAPVWVPVEDLRHLPLWPKRLGWRIAHWHREGWPRRPAEFCDSLLDLRVPCDW</sequence>
<dbReference type="AlphaFoldDB" id="A0A239N1N0"/>
<gene>
    <name evidence="7" type="ORF">SAMN05216252_13055</name>
</gene>